<evidence type="ECO:0000313" key="6">
    <source>
        <dbReference type="EMBL" id="GKU90746.1"/>
    </source>
</evidence>
<dbReference type="PANTHER" id="PTHR47960">
    <property type="entry name" value="DEAD-BOX ATP-DEPENDENT RNA HELICASE 50"/>
    <property type="match status" value="1"/>
</dbReference>
<dbReference type="GO" id="GO:0016787">
    <property type="term" value="F:hydrolase activity"/>
    <property type="evidence" value="ECO:0007669"/>
    <property type="project" value="UniProtKB-KW"/>
</dbReference>
<evidence type="ECO:0000256" key="3">
    <source>
        <dbReference type="ARBA" id="ARBA00022806"/>
    </source>
</evidence>
<dbReference type="InterPro" id="IPR027417">
    <property type="entry name" value="P-loop_NTPase"/>
</dbReference>
<dbReference type="InterPro" id="IPR014001">
    <property type="entry name" value="Helicase_ATP-bd"/>
</dbReference>
<protein>
    <recommendedName>
        <fullName evidence="5">Helicase ATP-binding domain-containing protein</fullName>
    </recommendedName>
</protein>
<reference evidence="6 7" key="1">
    <citation type="journal article" date="2021" name="Commun. Biol.">
        <title>The genome of Shorea leprosula (Dipterocarpaceae) highlights the ecological relevance of drought in aseasonal tropical rainforests.</title>
        <authorList>
            <person name="Ng K.K.S."/>
            <person name="Kobayashi M.J."/>
            <person name="Fawcett J.A."/>
            <person name="Hatakeyama M."/>
            <person name="Paape T."/>
            <person name="Ng C.H."/>
            <person name="Ang C.C."/>
            <person name="Tnah L.H."/>
            <person name="Lee C.T."/>
            <person name="Nishiyama T."/>
            <person name="Sese J."/>
            <person name="O'Brien M.J."/>
            <person name="Copetti D."/>
            <person name="Mohd Noor M.I."/>
            <person name="Ong R.C."/>
            <person name="Putra M."/>
            <person name="Sireger I.Z."/>
            <person name="Indrioko S."/>
            <person name="Kosugi Y."/>
            <person name="Izuno A."/>
            <person name="Isagi Y."/>
            <person name="Lee S.L."/>
            <person name="Shimizu K.K."/>
        </authorList>
    </citation>
    <scope>NUCLEOTIDE SEQUENCE [LARGE SCALE GENOMIC DNA]</scope>
    <source>
        <strain evidence="6">214</strain>
    </source>
</reference>
<keyword evidence="1" id="KW-0547">Nucleotide-binding</keyword>
<dbReference type="GO" id="GO:0003676">
    <property type="term" value="F:nucleic acid binding"/>
    <property type="evidence" value="ECO:0007669"/>
    <property type="project" value="InterPro"/>
</dbReference>
<dbReference type="EMBL" id="BPVZ01000004">
    <property type="protein sequence ID" value="GKU90746.1"/>
    <property type="molecule type" value="Genomic_DNA"/>
</dbReference>
<name>A0AAV5HTV2_9ROSI</name>
<dbReference type="Gene3D" id="3.40.50.300">
    <property type="entry name" value="P-loop containing nucleotide triphosphate hydrolases"/>
    <property type="match status" value="2"/>
</dbReference>
<dbReference type="GO" id="GO:0005524">
    <property type="term" value="F:ATP binding"/>
    <property type="evidence" value="ECO:0007669"/>
    <property type="project" value="UniProtKB-KW"/>
</dbReference>
<dbReference type="PROSITE" id="PS51192">
    <property type="entry name" value="HELICASE_ATP_BIND_1"/>
    <property type="match status" value="1"/>
</dbReference>
<keyword evidence="3" id="KW-0347">Helicase</keyword>
<dbReference type="SMART" id="SM00487">
    <property type="entry name" value="DEXDc"/>
    <property type="match status" value="1"/>
</dbReference>
<sequence length="282" mass="31552">MLLERLRLRHLEDSGKPALAETQELVMENEVSDKKRKNEEVLLRQDEAMLGMLMKPKRPQAVVLCPTRFFCVAKSISHHARFRSTMVSGGGELRPQEDSLNNPIEMVVGTPGRVLQHIEDGNIAYGDIKYLVLDEADTMFDRGFVPDIPKFLGPLKHHASKSNGHGFQTILVIATMTKELQVTDLFEVFQVVQKLVNEEFQGIEQSQTSTLHIKITSACHDFIKLSGSKNKLEALLQVLKPSLAKGNRVMVFCNTLSLSCAVHHFLGESHISTVNYHGEVPA</sequence>
<dbReference type="SUPFAM" id="SSF52540">
    <property type="entry name" value="P-loop containing nucleoside triphosphate hydrolases"/>
    <property type="match status" value="2"/>
</dbReference>
<dbReference type="Pfam" id="PF00270">
    <property type="entry name" value="DEAD"/>
    <property type="match status" value="1"/>
</dbReference>
<evidence type="ECO:0000256" key="2">
    <source>
        <dbReference type="ARBA" id="ARBA00022801"/>
    </source>
</evidence>
<evidence type="ECO:0000313" key="7">
    <source>
        <dbReference type="Proteomes" id="UP001054252"/>
    </source>
</evidence>
<dbReference type="AlphaFoldDB" id="A0AAV5HTV2"/>
<organism evidence="6 7">
    <name type="scientific">Rubroshorea leprosula</name>
    <dbReference type="NCBI Taxonomy" id="152421"/>
    <lineage>
        <taxon>Eukaryota</taxon>
        <taxon>Viridiplantae</taxon>
        <taxon>Streptophyta</taxon>
        <taxon>Embryophyta</taxon>
        <taxon>Tracheophyta</taxon>
        <taxon>Spermatophyta</taxon>
        <taxon>Magnoliopsida</taxon>
        <taxon>eudicotyledons</taxon>
        <taxon>Gunneridae</taxon>
        <taxon>Pentapetalae</taxon>
        <taxon>rosids</taxon>
        <taxon>malvids</taxon>
        <taxon>Malvales</taxon>
        <taxon>Dipterocarpaceae</taxon>
        <taxon>Rubroshorea</taxon>
    </lineage>
</organism>
<accession>A0AAV5HTV2</accession>
<dbReference type="Proteomes" id="UP001054252">
    <property type="component" value="Unassembled WGS sequence"/>
</dbReference>
<comment type="caution">
    <text evidence="6">The sequence shown here is derived from an EMBL/GenBank/DDBJ whole genome shotgun (WGS) entry which is preliminary data.</text>
</comment>
<dbReference type="GO" id="GO:0004386">
    <property type="term" value="F:helicase activity"/>
    <property type="evidence" value="ECO:0007669"/>
    <property type="project" value="UniProtKB-KW"/>
</dbReference>
<evidence type="ECO:0000259" key="5">
    <source>
        <dbReference type="PROSITE" id="PS51192"/>
    </source>
</evidence>
<dbReference type="InterPro" id="IPR011545">
    <property type="entry name" value="DEAD/DEAH_box_helicase_dom"/>
</dbReference>
<keyword evidence="4" id="KW-0067">ATP-binding</keyword>
<feature type="domain" description="Helicase ATP-binding" evidence="5">
    <location>
        <begin position="48"/>
        <end position="194"/>
    </location>
</feature>
<evidence type="ECO:0000256" key="4">
    <source>
        <dbReference type="ARBA" id="ARBA00022840"/>
    </source>
</evidence>
<keyword evidence="7" id="KW-1185">Reference proteome</keyword>
<keyword evidence="2" id="KW-0378">Hydrolase</keyword>
<proteinExistence type="predicted"/>
<evidence type="ECO:0000256" key="1">
    <source>
        <dbReference type="ARBA" id="ARBA00022741"/>
    </source>
</evidence>
<gene>
    <name evidence="6" type="ORF">SLEP1_g4700</name>
</gene>